<keyword evidence="14" id="KW-1185">Reference proteome</keyword>
<dbReference type="InterPro" id="IPR023087">
    <property type="entry name" value="Flg_Motor_Flig_C"/>
</dbReference>
<evidence type="ECO:0000256" key="1">
    <source>
        <dbReference type="ARBA" id="ARBA00004117"/>
    </source>
</evidence>
<keyword evidence="8" id="KW-0472">Membrane</keyword>
<reference evidence="13 14" key="1">
    <citation type="submission" date="2022-09" db="EMBL/GenBank/DDBJ databases">
        <authorList>
            <person name="Kop L."/>
        </authorList>
    </citation>
    <scope>NUCLEOTIDE SEQUENCE [LARGE SCALE GENOMIC DNA]</scope>
    <source>
        <strain evidence="13 14">347</strain>
    </source>
</reference>
<feature type="domain" description="Flagellar motor switch protein FliG C-terminal" evidence="10">
    <location>
        <begin position="229"/>
        <end position="335"/>
    </location>
</feature>
<evidence type="ECO:0000259" key="10">
    <source>
        <dbReference type="Pfam" id="PF01706"/>
    </source>
</evidence>
<keyword evidence="13" id="KW-0969">Cilium</keyword>
<evidence type="ECO:0000256" key="4">
    <source>
        <dbReference type="ARBA" id="ARBA00021870"/>
    </source>
</evidence>
<dbReference type="PANTHER" id="PTHR30534:SF0">
    <property type="entry name" value="FLAGELLAR MOTOR SWITCH PROTEIN FLIG"/>
    <property type="match status" value="1"/>
</dbReference>
<evidence type="ECO:0000259" key="12">
    <source>
        <dbReference type="Pfam" id="PF14842"/>
    </source>
</evidence>
<evidence type="ECO:0000256" key="6">
    <source>
        <dbReference type="ARBA" id="ARBA00022500"/>
    </source>
</evidence>
<evidence type="ECO:0000256" key="3">
    <source>
        <dbReference type="ARBA" id="ARBA00010299"/>
    </source>
</evidence>
<keyword evidence="7" id="KW-0283">Flagellar rotation</keyword>
<organism evidence="13 14">
    <name type="scientific">Nitrospina watsonii</name>
    <dbReference type="NCBI Taxonomy" id="1323948"/>
    <lineage>
        <taxon>Bacteria</taxon>
        <taxon>Pseudomonadati</taxon>
        <taxon>Nitrospinota/Tectimicrobiota group</taxon>
        <taxon>Nitrospinota</taxon>
        <taxon>Nitrospinia</taxon>
        <taxon>Nitrospinales</taxon>
        <taxon>Nitrospinaceae</taxon>
        <taxon>Nitrospina</taxon>
    </lineage>
</organism>
<evidence type="ECO:0000256" key="2">
    <source>
        <dbReference type="ARBA" id="ARBA00004413"/>
    </source>
</evidence>
<accession>A0ABM9HFZ1</accession>
<evidence type="ECO:0000256" key="9">
    <source>
        <dbReference type="ARBA" id="ARBA00023143"/>
    </source>
</evidence>
<dbReference type="Pfam" id="PF14842">
    <property type="entry name" value="FliG_N"/>
    <property type="match status" value="1"/>
</dbReference>
<sequence>MATINPKTNQKLTGPEKAAIFLMAMGEEQAAKILAEMDEREIQGIGNYISAVSDVETSTVDQVTREFFTNITSGIGGGLGVSGLDFLKSTLLRALPADKATEIMNNVTLPGEDLGGGLDTIRMLEPKVIAQFLANEHPQTAAIVMAHMDPALASATLKEMKEEFRTEVIYRLATLERVSPQVIRDLDEALQSEFRTSGAISGSKMGGLDTAVTVISELDRTTETSLLSNLDEIDPELANEIRNLRFTYEDMLKLDDNGVQMVLKEVQSEDLLMSLKTASEEVKEKIYSNMSDRAANMLKEDLDALGPTKVSEVERSQQKVVQVIKRLEEEGKLVIGGGAEELV</sequence>
<feature type="domain" description="Flagellar motor switch protein FliG middle" evidence="11">
    <location>
        <begin position="126"/>
        <end position="198"/>
    </location>
</feature>
<keyword evidence="13" id="KW-0282">Flagellum</keyword>
<keyword evidence="5" id="KW-1003">Cell membrane</keyword>
<keyword evidence="13" id="KW-0966">Cell projection</keyword>
<dbReference type="Gene3D" id="1.10.220.30">
    <property type="match status" value="3"/>
</dbReference>
<comment type="subcellular location">
    <subcellularLocation>
        <location evidence="1">Bacterial flagellum basal body</location>
    </subcellularLocation>
    <subcellularLocation>
        <location evidence="2">Cell membrane</location>
        <topology evidence="2">Peripheral membrane protein</topology>
        <orientation evidence="2">Cytoplasmic side</orientation>
    </subcellularLocation>
</comment>
<dbReference type="InterPro" id="IPR032779">
    <property type="entry name" value="FliG_M"/>
</dbReference>
<dbReference type="InterPro" id="IPR028263">
    <property type="entry name" value="FliG_N"/>
</dbReference>
<dbReference type="InterPro" id="IPR000090">
    <property type="entry name" value="Flg_Motor_Flig"/>
</dbReference>
<dbReference type="SUPFAM" id="SSF48029">
    <property type="entry name" value="FliG"/>
    <property type="match status" value="2"/>
</dbReference>
<dbReference type="PANTHER" id="PTHR30534">
    <property type="entry name" value="FLAGELLAR MOTOR SWITCH PROTEIN FLIG"/>
    <property type="match status" value="1"/>
</dbReference>
<gene>
    <name evidence="13" type="ORF">NSPWAT_2379</name>
</gene>
<dbReference type="RefSeq" id="WP_282012081.1">
    <property type="nucleotide sequence ID" value="NZ_OX336137.1"/>
</dbReference>
<comment type="similarity">
    <text evidence="3">Belongs to the FliG family.</text>
</comment>
<protein>
    <recommendedName>
        <fullName evidence="4">Flagellar motor switch protein FliG</fullName>
    </recommendedName>
</protein>
<dbReference type="Pfam" id="PF01706">
    <property type="entry name" value="FliG_C"/>
    <property type="match status" value="1"/>
</dbReference>
<keyword evidence="6" id="KW-0145">Chemotaxis</keyword>
<evidence type="ECO:0000313" key="13">
    <source>
        <dbReference type="EMBL" id="CAI2719235.1"/>
    </source>
</evidence>
<evidence type="ECO:0000256" key="5">
    <source>
        <dbReference type="ARBA" id="ARBA00022475"/>
    </source>
</evidence>
<evidence type="ECO:0000256" key="7">
    <source>
        <dbReference type="ARBA" id="ARBA00022779"/>
    </source>
</evidence>
<evidence type="ECO:0000313" key="14">
    <source>
        <dbReference type="Proteomes" id="UP001157733"/>
    </source>
</evidence>
<keyword evidence="9" id="KW-0975">Bacterial flagellum</keyword>
<dbReference type="InterPro" id="IPR011002">
    <property type="entry name" value="FliG_a-hlx"/>
</dbReference>
<dbReference type="PRINTS" id="PR00954">
    <property type="entry name" value="FLGMOTORFLIG"/>
</dbReference>
<dbReference type="NCBIfam" id="TIGR00207">
    <property type="entry name" value="fliG"/>
    <property type="match status" value="1"/>
</dbReference>
<proteinExistence type="inferred from homology"/>
<dbReference type="EMBL" id="OX336137">
    <property type="protein sequence ID" value="CAI2719235.1"/>
    <property type="molecule type" value="Genomic_DNA"/>
</dbReference>
<name>A0ABM9HFZ1_9BACT</name>
<dbReference type="Pfam" id="PF14841">
    <property type="entry name" value="FliG_M"/>
    <property type="match status" value="1"/>
</dbReference>
<dbReference type="PIRSF" id="PIRSF003161">
    <property type="entry name" value="FliG"/>
    <property type="match status" value="1"/>
</dbReference>
<feature type="domain" description="Flagellar motor switch protein FliG N-terminal" evidence="12">
    <location>
        <begin position="11"/>
        <end position="110"/>
    </location>
</feature>
<evidence type="ECO:0000259" key="11">
    <source>
        <dbReference type="Pfam" id="PF14841"/>
    </source>
</evidence>
<dbReference type="Proteomes" id="UP001157733">
    <property type="component" value="Chromosome"/>
</dbReference>
<evidence type="ECO:0000256" key="8">
    <source>
        <dbReference type="ARBA" id="ARBA00023136"/>
    </source>
</evidence>